<comment type="caution">
    <text evidence="3">The sequence shown here is derived from an EMBL/GenBank/DDBJ whole genome shotgun (WGS) entry which is preliminary data.</text>
</comment>
<evidence type="ECO:0000259" key="2">
    <source>
        <dbReference type="SMART" id="SM01043"/>
    </source>
</evidence>
<dbReference type="SUPFAM" id="SSF48452">
    <property type="entry name" value="TPR-like"/>
    <property type="match status" value="2"/>
</dbReference>
<dbReference type="InterPro" id="IPR016032">
    <property type="entry name" value="Sig_transdc_resp-reg_C-effctor"/>
</dbReference>
<evidence type="ECO:0000313" key="3">
    <source>
        <dbReference type="EMBL" id="MBA4610815.1"/>
    </source>
</evidence>
<gene>
    <name evidence="3" type="ORF">H1W37_04080</name>
</gene>
<proteinExistence type="predicted"/>
<reference evidence="3 4" key="1">
    <citation type="submission" date="2020-07" db="EMBL/GenBank/DDBJ databases">
        <authorList>
            <person name="Li M."/>
        </authorList>
    </citation>
    <scope>NUCLEOTIDE SEQUENCE [LARGE SCALE GENOMIC DNA]</scope>
    <source>
        <strain evidence="3 4">DSM 23284</strain>
    </source>
</reference>
<dbReference type="GO" id="GO:0003677">
    <property type="term" value="F:DNA binding"/>
    <property type="evidence" value="ECO:0007669"/>
    <property type="project" value="InterPro"/>
</dbReference>
<dbReference type="InterPro" id="IPR005158">
    <property type="entry name" value="BTAD"/>
</dbReference>
<dbReference type="InterPro" id="IPR036388">
    <property type="entry name" value="WH-like_DNA-bd_sf"/>
</dbReference>
<dbReference type="Proteomes" id="UP000559404">
    <property type="component" value="Unassembled WGS sequence"/>
</dbReference>
<dbReference type="AlphaFoldDB" id="A0A838XJV0"/>
<dbReference type="Gene3D" id="1.10.10.10">
    <property type="entry name" value="Winged helix-like DNA-binding domain superfamily/Winged helix DNA-binding domain"/>
    <property type="match status" value="1"/>
</dbReference>
<feature type="domain" description="Bacterial transcriptional activator" evidence="2">
    <location>
        <begin position="118"/>
        <end position="260"/>
    </location>
</feature>
<accession>A0A838XJV0</accession>
<protein>
    <recommendedName>
        <fullName evidence="2">Bacterial transcriptional activator domain-containing protein</fullName>
    </recommendedName>
</protein>
<keyword evidence="4" id="KW-1185">Reference proteome</keyword>
<evidence type="ECO:0000313" key="4">
    <source>
        <dbReference type="Proteomes" id="UP000559404"/>
    </source>
</evidence>
<feature type="compositionally biased region" description="Basic and acidic residues" evidence="1">
    <location>
        <begin position="1"/>
        <end position="10"/>
    </location>
</feature>
<sequence length="706" mass="78351">MAAIVDDARAGEQAQGDAVPGPDGGRPLLHAWLLGTPRFEVGGKPIVFRSRKAEGLLGYLCLSPDGRLSRELAANLFWGDSSEHHARSSLRQTLLILRRNLEAVGFDALSSDKLCISIDLSRVRTDLDQVLEARKTIAPRLLSEKRLSERLFEGGEMLADPFTAWLRVRRQQVHDRLRGMLEPMIVVREGNWDLVEDAAVALLNLDPTHEPACRAFITARAARGDYTAALRAYEDLWNVLEEEFDTQPARETQALIVDIKLGRFPSWLRQTPAAEGGAALAAEPVKSGGGEGAVHPADGPRPVIIVDEILQVDETGEDARLARVFRHDLISRLVRFREWSVADGLTEELSASSAPLYRVAISAMRSQHSVSYSVTVKNWRTNAYVWGRNSEVGIGELFTRQSSLVAEIALAMNVNISAERLASMSRMPEASLDHYDRLLMGQRLHFTWKIEESRRAEAMISEIIKENPDFGPAYSSLAQIINSRHIIFPGARQSPETLDHAAALARTALGLDPFDSRAHLCMAWTAALQRRFQQAEAHHRQALALNDNDPWTALSAAHGLAYYGYREEAGRIARQQRETGLLTSPLHWSYFVGIMFLCGDYHACISAFRYLSGGYLGVEAWYVAALAQIGDVAEAQAQRRELEQHITERWVRPEKPSREEIARWVGNCFPISDPAVWQSLQDGLSQAGLTLPSDLAPPSVPGRSGT</sequence>
<dbReference type="InterPro" id="IPR019734">
    <property type="entry name" value="TPR_rpt"/>
</dbReference>
<dbReference type="SUPFAM" id="SSF46894">
    <property type="entry name" value="C-terminal effector domain of the bipartite response regulators"/>
    <property type="match status" value="1"/>
</dbReference>
<dbReference type="SMART" id="SM00028">
    <property type="entry name" value="TPR"/>
    <property type="match status" value="1"/>
</dbReference>
<dbReference type="RefSeq" id="WP_181759017.1">
    <property type="nucleotide sequence ID" value="NZ_BMCR01000004.1"/>
</dbReference>
<dbReference type="SMART" id="SM01043">
    <property type="entry name" value="BTAD"/>
    <property type="match status" value="1"/>
</dbReference>
<dbReference type="InterPro" id="IPR051677">
    <property type="entry name" value="AfsR-DnrI-RedD_regulator"/>
</dbReference>
<organism evidence="3 4">
    <name type="scientific">Stappia taiwanensis</name>
    <dbReference type="NCBI Taxonomy" id="992267"/>
    <lineage>
        <taxon>Bacteria</taxon>
        <taxon>Pseudomonadati</taxon>
        <taxon>Pseudomonadota</taxon>
        <taxon>Alphaproteobacteria</taxon>
        <taxon>Hyphomicrobiales</taxon>
        <taxon>Stappiaceae</taxon>
        <taxon>Stappia</taxon>
    </lineage>
</organism>
<dbReference type="InterPro" id="IPR011990">
    <property type="entry name" value="TPR-like_helical_dom_sf"/>
</dbReference>
<reference evidence="3 4" key="2">
    <citation type="submission" date="2020-08" db="EMBL/GenBank/DDBJ databases">
        <title>Stappia taiwanensis sp. nov., isolated from a coastal thermal spring.</title>
        <authorList>
            <person name="Kampfer P."/>
        </authorList>
    </citation>
    <scope>NUCLEOTIDE SEQUENCE [LARGE SCALE GENOMIC DNA]</scope>
    <source>
        <strain evidence="3 4">DSM 23284</strain>
    </source>
</reference>
<dbReference type="Pfam" id="PF03704">
    <property type="entry name" value="BTAD"/>
    <property type="match status" value="1"/>
</dbReference>
<dbReference type="EMBL" id="JACEON010000003">
    <property type="protein sequence ID" value="MBA4610815.1"/>
    <property type="molecule type" value="Genomic_DNA"/>
</dbReference>
<dbReference type="PANTHER" id="PTHR35807">
    <property type="entry name" value="TRANSCRIPTIONAL REGULATOR REDD-RELATED"/>
    <property type="match status" value="1"/>
</dbReference>
<evidence type="ECO:0000256" key="1">
    <source>
        <dbReference type="SAM" id="MobiDB-lite"/>
    </source>
</evidence>
<dbReference type="Gene3D" id="1.25.40.10">
    <property type="entry name" value="Tetratricopeptide repeat domain"/>
    <property type="match status" value="2"/>
</dbReference>
<feature type="region of interest" description="Disordered" evidence="1">
    <location>
        <begin position="1"/>
        <end position="23"/>
    </location>
</feature>
<dbReference type="GO" id="GO:0006355">
    <property type="term" value="P:regulation of DNA-templated transcription"/>
    <property type="evidence" value="ECO:0007669"/>
    <property type="project" value="InterPro"/>
</dbReference>
<name>A0A838XJV0_9HYPH</name>